<dbReference type="InterPro" id="IPR039721">
    <property type="entry name" value="C5-epimerase"/>
</dbReference>
<evidence type="ECO:0000313" key="3">
    <source>
        <dbReference type="Proteomes" id="UP000009079"/>
    </source>
</evidence>
<dbReference type="PANTHER" id="PTHR13174:SF3">
    <property type="entry name" value="D-GLUCURONYL C5-EPIMERASE"/>
    <property type="match status" value="1"/>
</dbReference>
<dbReference type="AlphaFoldDB" id="C6A0X0"/>
<proteinExistence type="predicted"/>
<evidence type="ECO:0000313" key="2">
    <source>
        <dbReference type="EMBL" id="ACS89265.1"/>
    </source>
</evidence>
<protein>
    <recommendedName>
        <fullName evidence="1">D-glucuronyl C5-epimerase C-terminal domain-containing protein</fullName>
    </recommendedName>
</protein>
<dbReference type="KEGG" id="tsi:TSIB_0197"/>
<dbReference type="EMBL" id="CP001463">
    <property type="protein sequence ID" value="ACS89265.1"/>
    <property type="molecule type" value="Genomic_DNA"/>
</dbReference>
<dbReference type="InterPro" id="IPR010598">
    <property type="entry name" value="C5-epim_C"/>
</dbReference>
<dbReference type="SUPFAM" id="SSF48208">
    <property type="entry name" value="Six-hairpin glycosidases"/>
    <property type="match status" value="1"/>
</dbReference>
<dbReference type="PROSITE" id="PS51257">
    <property type="entry name" value="PROKAR_LIPOPROTEIN"/>
    <property type="match status" value="1"/>
</dbReference>
<accession>C6A0X0</accession>
<dbReference type="GO" id="GO:0047464">
    <property type="term" value="F:heparosan-N-sulfate-glucuronate 5-epimerase activity"/>
    <property type="evidence" value="ECO:0007669"/>
    <property type="project" value="InterPro"/>
</dbReference>
<dbReference type="HOGENOM" id="CLU_040765_0_0_2"/>
<reference evidence="2 3" key="1">
    <citation type="journal article" date="2009" name="Appl. Environ. Microbiol.">
        <title>Metabolic versatility and indigenous origin of the archaeon Thermococcus sibiricus, isolated from a siberian oil reservoir, as revealed by genome analysis.</title>
        <authorList>
            <person name="Mardanov A.V."/>
            <person name="Ravin N.V."/>
            <person name="Svetlitchnyi V.A."/>
            <person name="Beletsky A.V."/>
            <person name="Miroshnichenko M.L."/>
            <person name="Bonch-Osmolovskaya E.A."/>
            <person name="Skryabin K.G."/>
        </authorList>
    </citation>
    <scope>NUCLEOTIDE SEQUENCE [LARGE SCALE GENOMIC DNA]</scope>
    <source>
        <strain evidence="3">DSM 12597 / MM 739</strain>
    </source>
</reference>
<evidence type="ECO:0000259" key="1">
    <source>
        <dbReference type="Pfam" id="PF06662"/>
    </source>
</evidence>
<dbReference type="RefSeq" id="WP_012766226.1">
    <property type="nucleotide sequence ID" value="NC_012883.1"/>
</dbReference>
<dbReference type="GO" id="GO:0015012">
    <property type="term" value="P:heparan sulfate proteoglycan biosynthetic process"/>
    <property type="evidence" value="ECO:0007669"/>
    <property type="project" value="InterPro"/>
</dbReference>
<dbReference type="InterPro" id="IPR008928">
    <property type="entry name" value="6-hairpin_glycosidase_sf"/>
</dbReference>
<keyword evidence="3" id="KW-1185">Reference proteome</keyword>
<gene>
    <name evidence="2" type="ordered locus">TSIB_0197</name>
</gene>
<organism evidence="2 3">
    <name type="scientific">Thermococcus sibiricus (strain DSM 12597 / MM 739)</name>
    <dbReference type="NCBI Taxonomy" id="604354"/>
    <lineage>
        <taxon>Archaea</taxon>
        <taxon>Methanobacteriati</taxon>
        <taxon>Methanobacteriota</taxon>
        <taxon>Thermococci</taxon>
        <taxon>Thermococcales</taxon>
        <taxon>Thermococcaceae</taxon>
        <taxon>Thermococcus</taxon>
    </lineage>
</organism>
<dbReference type="PANTHER" id="PTHR13174">
    <property type="entry name" value="D-GLUCURONYL C5-EPIMERASE"/>
    <property type="match status" value="1"/>
</dbReference>
<dbReference type="Proteomes" id="UP000009079">
    <property type="component" value="Chromosome"/>
</dbReference>
<dbReference type="Pfam" id="PF06662">
    <property type="entry name" value="C5-epim_C"/>
    <property type="match status" value="1"/>
</dbReference>
<dbReference type="GeneID" id="8095169"/>
<dbReference type="eggNOG" id="arCOG07790">
    <property type="taxonomic scope" value="Archaea"/>
</dbReference>
<dbReference type="GO" id="GO:0005975">
    <property type="term" value="P:carbohydrate metabolic process"/>
    <property type="evidence" value="ECO:0007669"/>
    <property type="project" value="InterPro"/>
</dbReference>
<dbReference type="STRING" id="604354.TSIB_0197"/>
<dbReference type="OrthoDB" id="95923at2157"/>
<sequence length="512" mass="59447">MKLIKTIGVLILVSLSLGCITVEDSISSSPTGSKVEIYVQIDEKSAAFELSEIQVKIGNKTINDFNKPNFVGYVSENNGEVEVTFVVNANGKDWYGKKVSARDLINLKFPYGERILITLELYYEDETLRIKPETEKSGIIGEKIPDEVFMVSEEVLVKEIRKVYGEVPNKIKEELKINKKIREEFLSKYSKTGNITYLRSYRDSFYAIRAFGELAKWKGLSMLDIKAFNLTLKANNEYYSKYPSPQKDFSVVIFSENTPYYSPIKIKGDLNTSLPFLYYRGRGLSYYPVSALHWADIYFKRGNYEIALQFLNNLQEFMYFGNYNSEEYALFLNYFHFENSSIPWVSGYAQGMGAGLYAKAYQITKNETYLKTAKLLLNSFDLSLKENGFVSNTKYGPWYLEYNYNSNELVLNGHIIALQGLYYYWEVTKDEKAWQLFQAGVESTKKTLPIFDTNSWSKYSNIHGDASEFYHRLHIQLLKWLYDVTGDEYFFNYARKWNNYLIYRGLPPEDLG</sequence>
<name>C6A0X0_THESM</name>
<feature type="domain" description="D-glucuronyl C5-epimerase C-terminal" evidence="1">
    <location>
        <begin position="330"/>
        <end position="498"/>
    </location>
</feature>